<gene>
    <name evidence="4" type="ORF">FHR97_002607</name>
</gene>
<dbReference type="EMBL" id="JACHXR010000007">
    <property type="protein sequence ID" value="MBB3231748.1"/>
    <property type="molecule type" value="Genomic_DNA"/>
</dbReference>
<evidence type="ECO:0000313" key="4">
    <source>
        <dbReference type="EMBL" id="MBB3231748.1"/>
    </source>
</evidence>
<sequence>MSQAASPRRIAVVGAGVVGMTTALALQRQGHAVSVLDPQGPGEGASYGNAGFLATELIDPLSTPATLRQAPRLWLAPHGALALPLRYLPRLAPWLVRFIAAARPFQVTKGRQALAALNGAAVAAWRRCLADIGAEEELLPSGYLLVWQSGRGRAAAKAKMAHLERWGQEVEWLEAAALRKREPGLTGTLSHGLYFPGAHQVRDPHALVRRLAAAFEARGGELCRMRVNRLEPRGEGVRLHTDAGALDADRAVVAAGAWSHQLAAGLGLSIPLETERGYHLTLPQRGQALRQPVGSAERRFVMTPMRCGLRVVGFTELGGLWLSPVKRRYASLRHHAEALLRDPAGLDEGAEEWMGFRPTLPDSLPVIDTHPDYPVVHFAFGHQHLGLTQAAITAELLAARMAGEAPALDLSPYRVTRFPGCRGRRQETGRCPAYRRSRQDSAGHPANA</sequence>
<dbReference type="Gene3D" id="3.50.50.60">
    <property type="entry name" value="FAD/NAD(P)-binding domain"/>
    <property type="match status" value="2"/>
</dbReference>
<feature type="domain" description="FAD dependent oxidoreductase" evidence="3">
    <location>
        <begin position="9"/>
        <end position="400"/>
    </location>
</feature>
<dbReference type="PANTHER" id="PTHR13847">
    <property type="entry name" value="SARCOSINE DEHYDROGENASE-RELATED"/>
    <property type="match status" value="1"/>
</dbReference>
<comment type="caution">
    <text evidence="4">The sequence shown here is derived from an EMBL/GenBank/DDBJ whole genome shotgun (WGS) entry which is preliminary data.</text>
</comment>
<protein>
    <submittedName>
        <fullName evidence="4">D-amino-acid dehydrogenase</fullName>
        <ecNumber evidence="4">1.4.99.-</ecNumber>
    </submittedName>
</protein>
<reference evidence="4 5" key="1">
    <citation type="submission" date="2020-08" db="EMBL/GenBank/DDBJ databases">
        <title>Genomic Encyclopedia of Type Strains, Phase III (KMG-III): the genomes of soil and plant-associated and newly described type strains.</title>
        <authorList>
            <person name="Whitman W."/>
        </authorList>
    </citation>
    <scope>NUCLEOTIDE SEQUENCE [LARGE SCALE GENOMIC DNA]</scope>
    <source>
        <strain evidence="4 5">CECT 7744</strain>
    </source>
</reference>
<dbReference type="RefSeq" id="WP_183384224.1">
    <property type="nucleotide sequence ID" value="NZ_JACHXR010000007.1"/>
</dbReference>
<dbReference type="AlphaFoldDB" id="A0A7W5HM07"/>
<keyword evidence="5" id="KW-1185">Reference proteome</keyword>
<dbReference type="Gene3D" id="3.30.9.10">
    <property type="entry name" value="D-Amino Acid Oxidase, subunit A, domain 2"/>
    <property type="match status" value="1"/>
</dbReference>
<organism evidence="4 5">
    <name type="scientific">Halomonas stenophila</name>
    <dbReference type="NCBI Taxonomy" id="795312"/>
    <lineage>
        <taxon>Bacteria</taxon>
        <taxon>Pseudomonadati</taxon>
        <taxon>Pseudomonadota</taxon>
        <taxon>Gammaproteobacteria</taxon>
        <taxon>Oceanospirillales</taxon>
        <taxon>Halomonadaceae</taxon>
        <taxon>Halomonas</taxon>
    </lineage>
</organism>
<accession>A0A7W5HM07</accession>
<dbReference type="InterPro" id="IPR036188">
    <property type="entry name" value="FAD/NAD-bd_sf"/>
</dbReference>
<feature type="region of interest" description="Disordered" evidence="2">
    <location>
        <begin position="421"/>
        <end position="448"/>
    </location>
</feature>
<dbReference type="PANTHER" id="PTHR13847:SF289">
    <property type="entry name" value="GLYCINE OXIDASE"/>
    <property type="match status" value="1"/>
</dbReference>
<dbReference type="EC" id="1.4.99.-" evidence="4"/>
<proteinExistence type="predicted"/>
<dbReference type="GO" id="GO:0005737">
    <property type="term" value="C:cytoplasm"/>
    <property type="evidence" value="ECO:0007669"/>
    <property type="project" value="TreeGrafter"/>
</dbReference>
<keyword evidence="1 4" id="KW-0560">Oxidoreductase</keyword>
<dbReference type="Pfam" id="PF01266">
    <property type="entry name" value="DAO"/>
    <property type="match status" value="1"/>
</dbReference>
<dbReference type="Proteomes" id="UP000518892">
    <property type="component" value="Unassembled WGS sequence"/>
</dbReference>
<evidence type="ECO:0000256" key="2">
    <source>
        <dbReference type="SAM" id="MobiDB-lite"/>
    </source>
</evidence>
<evidence type="ECO:0000256" key="1">
    <source>
        <dbReference type="ARBA" id="ARBA00023002"/>
    </source>
</evidence>
<evidence type="ECO:0000313" key="5">
    <source>
        <dbReference type="Proteomes" id="UP000518892"/>
    </source>
</evidence>
<evidence type="ECO:0000259" key="3">
    <source>
        <dbReference type="Pfam" id="PF01266"/>
    </source>
</evidence>
<dbReference type="SUPFAM" id="SSF51905">
    <property type="entry name" value="FAD/NAD(P)-binding domain"/>
    <property type="match status" value="1"/>
</dbReference>
<dbReference type="InterPro" id="IPR006076">
    <property type="entry name" value="FAD-dep_OxRdtase"/>
</dbReference>
<name>A0A7W5HM07_9GAMM</name>
<dbReference type="GO" id="GO:0016491">
    <property type="term" value="F:oxidoreductase activity"/>
    <property type="evidence" value="ECO:0007669"/>
    <property type="project" value="UniProtKB-KW"/>
</dbReference>